<sequence length="594" mass="67638">MHRQTSSRRRSSYSLQVCVAVAVFLLVVSLSVLHIRLSSSPTVFAFPFRSSPSSSNLSTYTKFNTFFDDADNDAFDGGADDRIDELDDLEEEKKLAATTDDADTEDTESSSGIFWDHAFGVARISFGRPNLRSPPSDDLPPDDLDQSKVAFGSDDEPVDSGIRDKLASIRRIEDALLLKMGADGDRSPMREGWARWLEGKGDFLRRDRMLRSNLELLNTKNHPLLQDPDDNGITMLTRGDRLMKKLILMEMEKEGLTSFGTKRMDGRRKLHLKEEGKEKKEKRQVEEASERRWGHFPGLSSSLGFSEFMDQFLGGFDCSLQVFMVWNSPSWGFGVRQQRALESVLHHHRNACVVVFSETMELDFFSDFTKDGFKIAVVMPNLDEMLKDTPAHMLSSVWFEWRKTKHYALHYSELVRLAALYKFGGVYLDFDVIILKPLYSLKNSVGLEEQRNGHSTITGAVMAFDSHSPFLMDCLKEFYSTYDDTLLRWNGADLITRVIERLLGKGDDSLQKLGIKIQPRMAFYPISSADVVRYFSVASGKSEKELQESLLTRVLHESYTFHFWNGLTQALVPEPNSLAERLINHFCLRCIDVL</sequence>
<dbReference type="OrthoDB" id="409543at2759"/>
<protein>
    <recommendedName>
        <fullName evidence="2">Alpha 1,4-glycosyltransferase domain-containing protein</fullName>
    </recommendedName>
</protein>
<dbReference type="Proteomes" id="UP000236161">
    <property type="component" value="Unassembled WGS sequence"/>
</dbReference>
<proteinExistence type="predicted"/>
<organism evidence="3 4">
    <name type="scientific">Apostasia shenzhenica</name>
    <dbReference type="NCBI Taxonomy" id="1088818"/>
    <lineage>
        <taxon>Eukaryota</taxon>
        <taxon>Viridiplantae</taxon>
        <taxon>Streptophyta</taxon>
        <taxon>Embryophyta</taxon>
        <taxon>Tracheophyta</taxon>
        <taxon>Spermatophyta</taxon>
        <taxon>Magnoliopsida</taxon>
        <taxon>Liliopsida</taxon>
        <taxon>Asparagales</taxon>
        <taxon>Orchidaceae</taxon>
        <taxon>Apostasioideae</taxon>
        <taxon>Apostasia</taxon>
    </lineage>
</organism>
<dbReference type="Pfam" id="PF04572">
    <property type="entry name" value="Gb3_synth"/>
    <property type="match status" value="1"/>
</dbReference>
<keyword evidence="4" id="KW-1185">Reference proteome</keyword>
<keyword evidence="3" id="KW-0808">Transferase</keyword>
<evidence type="ECO:0000313" key="4">
    <source>
        <dbReference type="Proteomes" id="UP000236161"/>
    </source>
</evidence>
<dbReference type="PANTHER" id="PTHR47213">
    <property type="entry name" value="OS07G0567300 PROTEIN"/>
    <property type="match status" value="1"/>
</dbReference>
<feature type="region of interest" description="Disordered" evidence="1">
    <location>
        <begin position="130"/>
        <end position="157"/>
    </location>
</feature>
<dbReference type="InterPro" id="IPR029044">
    <property type="entry name" value="Nucleotide-diphossugar_trans"/>
</dbReference>
<gene>
    <name evidence="3" type="ORF">AXF42_Ash003942</name>
</gene>
<dbReference type="AlphaFoldDB" id="A0A2I0AIE6"/>
<dbReference type="Gene3D" id="3.90.550.20">
    <property type="match status" value="1"/>
</dbReference>
<evidence type="ECO:0000256" key="1">
    <source>
        <dbReference type="SAM" id="MobiDB-lite"/>
    </source>
</evidence>
<evidence type="ECO:0000259" key="2">
    <source>
        <dbReference type="Pfam" id="PF04572"/>
    </source>
</evidence>
<evidence type="ECO:0000313" key="3">
    <source>
        <dbReference type="EMBL" id="PKA55305.1"/>
    </source>
</evidence>
<dbReference type="STRING" id="1088818.A0A2I0AIE6"/>
<keyword evidence="3" id="KW-0328">Glycosyltransferase</keyword>
<dbReference type="InterPro" id="IPR044789">
    <property type="entry name" value="Put_A1-4-GlycosylTfrase_plant"/>
</dbReference>
<dbReference type="Pfam" id="PF04488">
    <property type="entry name" value="Gly_transf_sug"/>
    <property type="match status" value="1"/>
</dbReference>
<dbReference type="InterPro" id="IPR007652">
    <property type="entry name" value="A1-4-GlycosylTfrase_dom"/>
</dbReference>
<dbReference type="PANTHER" id="PTHR47213:SF1">
    <property type="entry name" value="OS07G0567300 PROTEIN"/>
    <property type="match status" value="1"/>
</dbReference>
<dbReference type="EMBL" id="KZ451980">
    <property type="protein sequence ID" value="PKA55305.1"/>
    <property type="molecule type" value="Genomic_DNA"/>
</dbReference>
<reference evidence="3 4" key="1">
    <citation type="journal article" date="2017" name="Nature">
        <title>The Apostasia genome and the evolution of orchids.</title>
        <authorList>
            <person name="Zhang G.Q."/>
            <person name="Liu K.W."/>
            <person name="Li Z."/>
            <person name="Lohaus R."/>
            <person name="Hsiao Y.Y."/>
            <person name="Niu S.C."/>
            <person name="Wang J.Y."/>
            <person name="Lin Y.C."/>
            <person name="Xu Q."/>
            <person name="Chen L.J."/>
            <person name="Yoshida K."/>
            <person name="Fujiwara S."/>
            <person name="Wang Z.W."/>
            <person name="Zhang Y.Q."/>
            <person name="Mitsuda N."/>
            <person name="Wang M."/>
            <person name="Liu G.H."/>
            <person name="Pecoraro L."/>
            <person name="Huang H.X."/>
            <person name="Xiao X.J."/>
            <person name="Lin M."/>
            <person name="Wu X.Y."/>
            <person name="Wu W.L."/>
            <person name="Chen Y.Y."/>
            <person name="Chang S.B."/>
            <person name="Sakamoto S."/>
            <person name="Ohme-Takagi M."/>
            <person name="Yagi M."/>
            <person name="Zeng S.J."/>
            <person name="Shen C.Y."/>
            <person name="Yeh C.M."/>
            <person name="Luo Y.B."/>
            <person name="Tsai W.C."/>
            <person name="Van de Peer Y."/>
            <person name="Liu Z.J."/>
        </authorList>
    </citation>
    <scope>NUCLEOTIDE SEQUENCE [LARGE SCALE GENOMIC DNA]</scope>
    <source>
        <strain evidence="4">cv. Shenzhen</strain>
        <tissue evidence="3">Stem</tissue>
    </source>
</reference>
<dbReference type="SUPFAM" id="SSF53448">
    <property type="entry name" value="Nucleotide-diphospho-sugar transferases"/>
    <property type="match status" value="1"/>
</dbReference>
<name>A0A2I0AIE6_9ASPA</name>
<dbReference type="GO" id="GO:0016757">
    <property type="term" value="F:glycosyltransferase activity"/>
    <property type="evidence" value="ECO:0007669"/>
    <property type="project" value="UniProtKB-KW"/>
</dbReference>
<accession>A0A2I0AIE6</accession>
<dbReference type="InterPro" id="IPR007577">
    <property type="entry name" value="GlycoTrfase_DXD_sugar-bd_CS"/>
</dbReference>
<feature type="domain" description="Alpha 1,4-glycosyltransferase" evidence="2">
    <location>
        <begin position="463"/>
        <end position="593"/>
    </location>
</feature>